<feature type="transmembrane region" description="Helical" evidence="7">
    <location>
        <begin position="184"/>
        <end position="204"/>
    </location>
</feature>
<dbReference type="RefSeq" id="WP_203882392.1">
    <property type="nucleotide sequence ID" value="NZ_BAABHH010000009.1"/>
</dbReference>
<sequence length="310" mass="34486">MAATLLARPLGRRTARRAGPSWQRGHGRIALVFLAPALIGFAVFYLVPTVRGLWFSFTDYNLLSDPAVVGLDNYGEVLSDQVFWNALKVTGVYVVFNVATQTVLALGLAVLMERLTRSVMIKAMVLLPWLVPNVTIALLWMWLLDTNVGFVNHVLEQIGLAKQGFLFSPDQSILTIASINTWRHVGYTALLLFAGMQLIPRHLYEAARIDGAGEWRTFQRITLPLLRPVLALVLVVSLIGSFQIFDTVAVTTEGSPVNASRVIYYYIYEKAFTQFEFGYASAMSVFLILLLVALTLLQMRLLRASTSDLA</sequence>
<dbReference type="SUPFAM" id="SSF161098">
    <property type="entry name" value="MetI-like"/>
    <property type="match status" value="1"/>
</dbReference>
<feature type="transmembrane region" description="Helical" evidence="7">
    <location>
        <begin position="91"/>
        <end position="111"/>
    </location>
</feature>
<comment type="caution">
    <text evidence="9">The sequence shown here is derived from an EMBL/GenBank/DDBJ whole genome shotgun (WGS) entry which is preliminary data.</text>
</comment>
<evidence type="ECO:0000256" key="4">
    <source>
        <dbReference type="ARBA" id="ARBA00022692"/>
    </source>
</evidence>
<keyword evidence="3" id="KW-1003">Cell membrane</keyword>
<dbReference type="GO" id="GO:0005886">
    <property type="term" value="C:plasma membrane"/>
    <property type="evidence" value="ECO:0007669"/>
    <property type="project" value="UniProtKB-SubCell"/>
</dbReference>
<keyword evidence="4 7" id="KW-0812">Transmembrane</keyword>
<dbReference type="GO" id="GO:0055085">
    <property type="term" value="P:transmembrane transport"/>
    <property type="evidence" value="ECO:0007669"/>
    <property type="project" value="InterPro"/>
</dbReference>
<evidence type="ECO:0000256" key="1">
    <source>
        <dbReference type="ARBA" id="ARBA00004651"/>
    </source>
</evidence>
<feature type="transmembrane region" description="Helical" evidence="7">
    <location>
        <begin position="225"/>
        <end position="245"/>
    </location>
</feature>
<dbReference type="Proteomes" id="UP000630097">
    <property type="component" value="Unassembled WGS sequence"/>
</dbReference>
<dbReference type="InterPro" id="IPR035906">
    <property type="entry name" value="MetI-like_sf"/>
</dbReference>
<dbReference type="PANTHER" id="PTHR30193">
    <property type="entry name" value="ABC TRANSPORTER PERMEASE PROTEIN"/>
    <property type="match status" value="1"/>
</dbReference>
<dbReference type="PROSITE" id="PS50928">
    <property type="entry name" value="ABC_TM1"/>
    <property type="match status" value="1"/>
</dbReference>
<comment type="subcellular location">
    <subcellularLocation>
        <location evidence="1 7">Cell membrane</location>
        <topology evidence="1 7">Multi-pass membrane protein</topology>
    </subcellularLocation>
</comment>
<feature type="transmembrane region" description="Helical" evidence="7">
    <location>
        <begin position="123"/>
        <end position="143"/>
    </location>
</feature>
<evidence type="ECO:0000313" key="9">
    <source>
        <dbReference type="EMBL" id="GIG78917.1"/>
    </source>
</evidence>
<reference evidence="9 10" key="1">
    <citation type="submission" date="2021-01" db="EMBL/GenBank/DDBJ databases">
        <title>Whole genome shotgun sequence of Planotetraspora kaengkrachanensis NBRC 104272.</title>
        <authorList>
            <person name="Komaki H."/>
            <person name="Tamura T."/>
        </authorList>
    </citation>
    <scope>NUCLEOTIDE SEQUENCE [LARGE SCALE GENOMIC DNA]</scope>
    <source>
        <strain evidence="9 10">NBRC 104272</strain>
    </source>
</reference>
<dbReference type="InterPro" id="IPR051393">
    <property type="entry name" value="ABC_transporter_permease"/>
</dbReference>
<keyword evidence="2 7" id="KW-0813">Transport</keyword>
<protein>
    <submittedName>
        <fullName evidence="9">Sugar ABC transporter permease</fullName>
    </submittedName>
</protein>
<gene>
    <name evidence="9" type="ORF">Pka01_20440</name>
</gene>
<keyword evidence="5 7" id="KW-1133">Transmembrane helix</keyword>
<feature type="transmembrane region" description="Helical" evidence="7">
    <location>
        <begin position="277"/>
        <end position="297"/>
    </location>
</feature>
<evidence type="ECO:0000313" key="10">
    <source>
        <dbReference type="Proteomes" id="UP000630097"/>
    </source>
</evidence>
<organism evidence="9 10">
    <name type="scientific">Planotetraspora kaengkrachanensis</name>
    <dbReference type="NCBI Taxonomy" id="575193"/>
    <lineage>
        <taxon>Bacteria</taxon>
        <taxon>Bacillati</taxon>
        <taxon>Actinomycetota</taxon>
        <taxon>Actinomycetes</taxon>
        <taxon>Streptosporangiales</taxon>
        <taxon>Streptosporangiaceae</taxon>
        <taxon>Planotetraspora</taxon>
    </lineage>
</organism>
<feature type="domain" description="ABC transmembrane type-1" evidence="8">
    <location>
        <begin position="87"/>
        <end position="298"/>
    </location>
</feature>
<dbReference type="Pfam" id="PF00528">
    <property type="entry name" value="BPD_transp_1"/>
    <property type="match status" value="1"/>
</dbReference>
<dbReference type="EMBL" id="BONV01000006">
    <property type="protein sequence ID" value="GIG78917.1"/>
    <property type="molecule type" value="Genomic_DNA"/>
</dbReference>
<evidence type="ECO:0000256" key="2">
    <source>
        <dbReference type="ARBA" id="ARBA00022448"/>
    </source>
</evidence>
<feature type="transmembrane region" description="Helical" evidence="7">
    <location>
        <begin position="29"/>
        <end position="47"/>
    </location>
</feature>
<evidence type="ECO:0000256" key="7">
    <source>
        <dbReference type="RuleBase" id="RU363032"/>
    </source>
</evidence>
<dbReference type="CDD" id="cd06261">
    <property type="entry name" value="TM_PBP2"/>
    <property type="match status" value="1"/>
</dbReference>
<dbReference type="Gene3D" id="1.10.3720.10">
    <property type="entry name" value="MetI-like"/>
    <property type="match status" value="1"/>
</dbReference>
<evidence type="ECO:0000256" key="3">
    <source>
        <dbReference type="ARBA" id="ARBA00022475"/>
    </source>
</evidence>
<keyword evidence="10" id="KW-1185">Reference proteome</keyword>
<evidence type="ECO:0000256" key="6">
    <source>
        <dbReference type="ARBA" id="ARBA00023136"/>
    </source>
</evidence>
<dbReference type="AlphaFoldDB" id="A0A8J3PR81"/>
<evidence type="ECO:0000259" key="8">
    <source>
        <dbReference type="PROSITE" id="PS50928"/>
    </source>
</evidence>
<keyword evidence="6 7" id="KW-0472">Membrane</keyword>
<dbReference type="InterPro" id="IPR000515">
    <property type="entry name" value="MetI-like"/>
</dbReference>
<name>A0A8J3PR81_9ACTN</name>
<proteinExistence type="inferred from homology"/>
<evidence type="ECO:0000256" key="5">
    <source>
        <dbReference type="ARBA" id="ARBA00022989"/>
    </source>
</evidence>
<comment type="similarity">
    <text evidence="7">Belongs to the binding-protein-dependent transport system permease family.</text>
</comment>
<accession>A0A8J3PR81</accession>
<dbReference type="PANTHER" id="PTHR30193:SF41">
    <property type="entry name" value="DIACETYLCHITOBIOSE UPTAKE SYSTEM PERMEASE PROTEIN NGCF"/>
    <property type="match status" value="1"/>
</dbReference>